<feature type="compositionally biased region" description="Polar residues" evidence="1">
    <location>
        <begin position="684"/>
        <end position="693"/>
    </location>
</feature>
<dbReference type="Gene3D" id="3.40.220.10">
    <property type="entry name" value="Leucine Aminopeptidase, subunit E, domain 1"/>
    <property type="match status" value="2"/>
</dbReference>
<reference evidence="3" key="1">
    <citation type="submission" date="2021-05" db="EMBL/GenBank/DDBJ databases">
        <authorList>
            <person name="Stam R."/>
        </authorList>
    </citation>
    <scope>NUCLEOTIDE SEQUENCE</scope>
    <source>
        <strain evidence="3">CS162</strain>
    </source>
</reference>
<comment type="caution">
    <text evidence="3">The sequence shown here is derived from an EMBL/GenBank/DDBJ whole genome shotgun (WGS) entry which is preliminary data.</text>
</comment>
<dbReference type="GeneID" id="67012250"/>
<feature type="compositionally biased region" description="Basic and acidic residues" evidence="1">
    <location>
        <begin position="1366"/>
        <end position="1386"/>
    </location>
</feature>
<feature type="compositionally biased region" description="Basic and acidic residues" evidence="1">
    <location>
        <begin position="1549"/>
        <end position="1559"/>
    </location>
</feature>
<feature type="region of interest" description="Disordered" evidence="1">
    <location>
        <begin position="1886"/>
        <end position="1909"/>
    </location>
</feature>
<dbReference type="RefSeq" id="XP_043175503.1">
    <property type="nucleotide sequence ID" value="XM_043319568.1"/>
</dbReference>
<feature type="domain" description="Macro" evidence="2">
    <location>
        <begin position="742"/>
        <end position="927"/>
    </location>
</feature>
<accession>A0A8J2IC09</accession>
<feature type="region of interest" description="Disordered" evidence="1">
    <location>
        <begin position="1823"/>
        <end position="1848"/>
    </location>
</feature>
<feature type="region of interest" description="Disordered" evidence="1">
    <location>
        <begin position="492"/>
        <end position="523"/>
    </location>
</feature>
<feature type="region of interest" description="Disordered" evidence="1">
    <location>
        <begin position="1925"/>
        <end position="1949"/>
    </location>
</feature>
<dbReference type="SUPFAM" id="SSF52949">
    <property type="entry name" value="Macro domain-like"/>
    <property type="match status" value="2"/>
</dbReference>
<feature type="region of interest" description="Disordered" evidence="1">
    <location>
        <begin position="2177"/>
        <end position="2211"/>
    </location>
</feature>
<dbReference type="Pfam" id="PF26082">
    <property type="entry name" value="zf-C2H2_AcuF"/>
    <property type="match status" value="1"/>
</dbReference>
<evidence type="ECO:0000313" key="4">
    <source>
        <dbReference type="Proteomes" id="UP000676310"/>
    </source>
</evidence>
<feature type="compositionally biased region" description="Polar residues" evidence="1">
    <location>
        <begin position="2192"/>
        <end position="2203"/>
    </location>
</feature>
<feature type="region of interest" description="Disordered" evidence="1">
    <location>
        <begin position="2278"/>
        <end position="2328"/>
    </location>
</feature>
<dbReference type="InterPro" id="IPR058925">
    <property type="entry name" value="zf-C2H2_AcuF"/>
</dbReference>
<feature type="region of interest" description="Disordered" evidence="1">
    <location>
        <begin position="97"/>
        <end position="133"/>
    </location>
</feature>
<dbReference type="InterPro" id="IPR043472">
    <property type="entry name" value="Macro_dom-like"/>
</dbReference>
<dbReference type="Proteomes" id="UP000676310">
    <property type="component" value="Unassembled WGS sequence"/>
</dbReference>
<sequence>MSTLRLATAANVRAFQILTDTLAASDGKWTEGLDGDALEDEIGRFRVWAGNLGALQKGHSSLDYRLRDSPNLLSSALKLLNELEHNLNETYAVVSGARPPYEAQTSTNEVEEDENDDGFFSEEDDSDSDEPKNELKMRFEEVVDIIDNLYKLSVRIRTPSIRSRSLKASSYMPKDPETGVDILGAYAELDRKHVQELLSQLRQSHPADDQKEQEFLIERLSSSITLRRRHFKYWKRHRDKLGASAVSEEAPERGISASHEAPIPVRNDNLEARPTIPMITTLRPTPSQKTGKTLLSGTEATHHHQSLDDIVDTKSVTSYAQTVRDLHGKGIDLPPPPKAANGDKDFECPYCWVVCPARYGKGRAWKTHLLQDLQPYICTYQDCESSEQLFRSRREWAEHEATHRKLWRCPEHATALYSSLSGLENHLRQDHNGSFPGNQIAIIAKIGETTAVDTRTKCPICYAPADTEGLGDLQNHIANHLERFATFALPHSREDDSDGASSVASRGSSNSQSLPGSVRTDTSNDIVAPEDALEFKQSSESLHVAEPGQGLLSVESLQQLPDESQNRVAMISGQVDDTDDSEDEQPDDQQLDEDILPSHKKHLEEQEAFRQHILTLPGALSVRFYRRYGSWTGLITFADDWIGEEALTVFDAQRFPNIEFQSKKDTSKWKFSRTSGTSRKDNVFNRQSTADTQTTEHADILSSESELYDEEDHESSKPAIISTAEIPTLRSLYQSRRLLQRDQSFAPNDTYNQMISFCHYDLTRLRVDAIVNNAPGNFKTPPAPDSLHHAIFKAGGSGLRKEARSKARVKVGQAELTHGHALPSSWVIHAAAPTYTGSKGVGQFNVLSECYRSALKMAASYEFKTIAFPCLGTGGCNFPPRVAARIALQEIREYLDVHPEHRPERIIFCVRAAIDEKAYTDFLPVFFPPTHGDLDRARTSNWSANRAALAAQILEARSQLQKTLIDMSDTYIFRSQSTACAHDIRRVDSALTSIRNYLLGSKELKRSLGDLNLLCSVVLTACASISEIAERAKEMGFAKETQSLWDETNTDMHVKHGFDLSTLFDYCWMFANSLDDVITRDMREPDAMARARQVLESYGVKQKGQDVEGIRDHLDEVIHVRESERSAPNNRQTIPVDQIPSVARLYLLGNLEAKPTMAQPSTPFNYAVCLLREDITRLGVDVMVNSTDVSFSGMGTLDRSVFKKGGSELRDQVKFFGRCEEGDVKLTPGYLLPAKHILHVIPPGQFRKDTKSVLRNVYREILHTAVLMKATSVAIPSIGTGMLNYPRRDCASLAMEEVKRFLESAEPGHGLDKIIFVVFSSSDEFIYKSLLPVYFPPTKGNAPEEPQREGQAPAEHQAATNTDGSITREIEREVQELSMRGRDARDASLPASTEQTAETREILSSSNPLAKHPDASSDSVEEASRSVRFSKSPATSRSMHNDEEYALTQFESHVNDCNICSDGLFERRHELCQQGFSLAQAISQRMEMSDDANVYSKADKKSDRVKLKVPMDRLPGAMLLLSTIAQSMHTGNLKGDPFVQVTKSQTAELEDRSGDDDTTHGSVNEDTNVSESATEPPALIRVDVLPPFISRVDTWVRVHKNKLELYENFVLDRHEGFSGYSPYQSIDLTDPNFNILREDARTVSFWWGDAARDIKEIWQFRSVEAVDSIALFELLQRAVNRSRPKRRRNVSPQVEEATDSASATERRTVIRAKFFVDARNDWVYSFVHVHKSKIDIYLEDTSPEGSPHESIDLTTASTNAIETGFNTVSFGTDNRLAKRRSTRIWHFRSGGATTGVALFDILRQAISRNYQTRHFPLVSEVHEAKDSVESAPQTEDSGEAPDTDPYSLWQKRLREIEDEYDKHISEERTDPQSATPDIEGVTDSASTVAPAAQTGDSGEAINADSYPQWNQRLRDIKDEIDAKHRNQEETDPQSTAHATNNTESSSGVVSAEWRQFLRRQKLRVQILDYLANDFKTRPGSYIGQNTDIIASEINIDTELANGLLHELAAQERVHNTVDNNTWVISEQINESTVHKPEERLAESGDIHTDVLADQILVRMNGGESPDEIMSDLRSSGVAFFPLIMRLLAKHFITSEDHGSWALTNLGRERVLEIHALAKAQLPAARGIGSVGPGGGPPNDLHDRALSYLRSLPGMRENISELAATSDTQVPEIEPVLGQIESDDSVENKDDSSSWTAKSIQEPPSRSPREVQTEHSWNLVYDSSRSRRQVLIDYRWGLVYDSIRVTRHRLPRSHSERLSFAIRAMKQWRRVVAKNKEDREKFKQEQLTTKGAAAAAASKTSSWRTGRGANKRQQTDSSRALAEDIEQDLESSTAINLRQAKIARDRKYKKSNRALSDDIDDELEYYDGQEEDYVDEDVN</sequence>
<dbReference type="EMBL" id="CAJRGZ010000032">
    <property type="protein sequence ID" value="CAG5188303.1"/>
    <property type="molecule type" value="Genomic_DNA"/>
</dbReference>
<feature type="region of interest" description="Disordered" evidence="1">
    <location>
        <begin position="671"/>
        <end position="698"/>
    </location>
</feature>
<feature type="compositionally biased region" description="Low complexity" evidence="1">
    <location>
        <begin position="499"/>
        <end position="513"/>
    </location>
</feature>
<gene>
    <name evidence="3" type="ORF">ALTATR162_LOCUS11924</name>
</gene>
<feature type="region of interest" description="Disordered" evidence="1">
    <location>
        <begin position="1338"/>
        <end position="1440"/>
    </location>
</feature>
<dbReference type="Pfam" id="PF01661">
    <property type="entry name" value="Macro"/>
    <property type="match status" value="2"/>
</dbReference>
<evidence type="ECO:0000313" key="3">
    <source>
        <dbReference type="EMBL" id="CAG5188303.1"/>
    </source>
</evidence>
<name>A0A8J2IC09_9PLEO</name>
<evidence type="ECO:0000259" key="2">
    <source>
        <dbReference type="PROSITE" id="PS51154"/>
    </source>
</evidence>
<feature type="compositionally biased region" description="Polar residues" evidence="1">
    <location>
        <begin position="1390"/>
        <end position="1408"/>
    </location>
</feature>
<dbReference type="OrthoDB" id="6133115at2759"/>
<dbReference type="SMART" id="SM00506">
    <property type="entry name" value="A1pp"/>
    <property type="match status" value="2"/>
</dbReference>
<proteinExistence type="predicted"/>
<feature type="compositionally biased region" description="Polar residues" evidence="1">
    <location>
        <begin position="1560"/>
        <end position="1573"/>
    </location>
</feature>
<dbReference type="PROSITE" id="PS51154">
    <property type="entry name" value="MACRO"/>
    <property type="match status" value="2"/>
</dbReference>
<evidence type="ECO:0000256" key="1">
    <source>
        <dbReference type="SAM" id="MobiDB-lite"/>
    </source>
</evidence>
<feature type="compositionally biased region" description="Polar residues" evidence="1">
    <location>
        <begin position="1932"/>
        <end position="1948"/>
    </location>
</feature>
<feature type="compositionally biased region" description="Polar residues" evidence="1">
    <location>
        <begin position="1427"/>
        <end position="1438"/>
    </location>
</feature>
<feature type="region of interest" description="Disordered" evidence="1">
    <location>
        <begin position="2358"/>
        <end position="2378"/>
    </location>
</feature>
<keyword evidence="4" id="KW-1185">Reference proteome</keyword>
<dbReference type="PANTHER" id="PTHR11106:SF27">
    <property type="entry name" value="MACRO DOMAIN-CONTAINING PROTEIN"/>
    <property type="match status" value="1"/>
</dbReference>
<feature type="compositionally biased region" description="Acidic residues" evidence="1">
    <location>
        <begin position="109"/>
        <end position="128"/>
    </location>
</feature>
<dbReference type="InterPro" id="IPR002589">
    <property type="entry name" value="Macro_dom"/>
</dbReference>
<feature type="domain" description="Macro" evidence="2">
    <location>
        <begin position="1155"/>
        <end position="1335"/>
    </location>
</feature>
<organism evidence="3 4">
    <name type="scientific">Alternaria atra</name>
    <dbReference type="NCBI Taxonomy" id="119953"/>
    <lineage>
        <taxon>Eukaryota</taxon>
        <taxon>Fungi</taxon>
        <taxon>Dikarya</taxon>
        <taxon>Ascomycota</taxon>
        <taxon>Pezizomycotina</taxon>
        <taxon>Dothideomycetes</taxon>
        <taxon>Pleosporomycetidae</taxon>
        <taxon>Pleosporales</taxon>
        <taxon>Pleosporineae</taxon>
        <taxon>Pleosporaceae</taxon>
        <taxon>Alternaria</taxon>
        <taxon>Alternaria sect. Ulocladioides</taxon>
    </lineage>
</organism>
<protein>
    <recommendedName>
        <fullName evidence="2">Macro domain-containing protein</fullName>
    </recommendedName>
</protein>
<feature type="region of interest" description="Disordered" evidence="1">
    <location>
        <begin position="1546"/>
        <end position="1575"/>
    </location>
</feature>
<dbReference type="PANTHER" id="PTHR11106">
    <property type="entry name" value="GANGLIOSIDE INDUCED DIFFERENTIATION ASSOCIATED PROTEIN 2-RELATED"/>
    <property type="match status" value="1"/>
</dbReference>